<reference evidence="2 3" key="1">
    <citation type="submission" date="2021-03" db="EMBL/GenBank/DDBJ databases">
        <title>Assistant Professor.</title>
        <authorList>
            <person name="Huq M.A."/>
        </authorList>
    </citation>
    <scope>NUCLEOTIDE SEQUENCE [LARGE SCALE GENOMIC DNA]</scope>
    <source>
        <strain evidence="2 3">MAH-29</strain>
    </source>
</reference>
<evidence type="ECO:0000256" key="1">
    <source>
        <dbReference type="SAM" id="Phobius"/>
    </source>
</evidence>
<keyword evidence="3" id="KW-1185">Reference proteome</keyword>
<organism evidence="2 3">
    <name type="scientific">Niastella soli</name>
    <dbReference type="NCBI Taxonomy" id="2821487"/>
    <lineage>
        <taxon>Bacteria</taxon>
        <taxon>Pseudomonadati</taxon>
        <taxon>Bacteroidota</taxon>
        <taxon>Chitinophagia</taxon>
        <taxon>Chitinophagales</taxon>
        <taxon>Chitinophagaceae</taxon>
        <taxon>Niastella</taxon>
    </lineage>
</organism>
<dbReference type="RefSeq" id="WP_209142543.1">
    <property type="nucleotide sequence ID" value="NZ_JAGHKO010000011.1"/>
</dbReference>
<evidence type="ECO:0000313" key="3">
    <source>
        <dbReference type="Proteomes" id="UP000677244"/>
    </source>
</evidence>
<proteinExistence type="predicted"/>
<keyword evidence="1" id="KW-1133">Transmembrane helix</keyword>
<evidence type="ECO:0000313" key="2">
    <source>
        <dbReference type="EMBL" id="MBO9204205.1"/>
    </source>
</evidence>
<dbReference type="Proteomes" id="UP000677244">
    <property type="component" value="Unassembled WGS sequence"/>
</dbReference>
<gene>
    <name evidence="2" type="ORF">J7I42_28215</name>
</gene>
<feature type="transmembrane region" description="Helical" evidence="1">
    <location>
        <begin position="107"/>
        <end position="128"/>
    </location>
</feature>
<accession>A0ABS3Z3I9</accession>
<comment type="caution">
    <text evidence="2">The sequence shown here is derived from an EMBL/GenBank/DDBJ whole genome shotgun (WGS) entry which is preliminary data.</text>
</comment>
<sequence>MASNLMFIFSYNAFRLGAMVFLAISLSNFIYVWLCKIWKVKIIEFAFFLNPWFSLLKKEINGTTYILGWLPLGAYIKPLGMSKEDAKGIVKEEIPFSFFSKPRAKQILFRLTPFFVWLFVLLLSVYTLKSSSNFLQAVEEMGNYILLVIKTMFGSISDSEFVKRTNNILYDKNIISFSLTLLISMYIILTPMTKIMNLYSRDEKKPHWLIRIVGFIVTIFVMYLALWKIPVFVFSFFSFHQNIIYIASFLLGLYFIGALIFVLAVILVKLNTIRL</sequence>
<keyword evidence="1" id="KW-0472">Membrane</keyword>
<name>A0ABS3Z3I9_9BACT</name>
<keyword evidence="1" id="KW-0812">Transmembrane</keyword>
<dbReference type="EMBL" id="JAGHKO010000011">
    <property type="protein sequence ID" value="MBO9204205.1"/>
    <property type="molecule type" value="Genomic_DNA"/>
</dbReference>
<feature type="transmembrane region" description="Helical" evidence="1">
    <location>
        <begin position="208"/>
        <end position="237"/>
    </location>
</feature>
<protein>
    <submittedName>
        <fullName evidence="2">Uncharacterized protein</fullName>
    </submittedName>
</protein>
<feature type="transmembrane region" description="Helical" evidence="1">
    <location>
        <begin position="12"/>
        <end position="34"/>
    </location>
</feature>
<feature type="transmembrane region" description="Helical" evidence="1">
    <location>
        <begin position="243"/>
        <end position="268"/>
    </location>
</feature>
<feature type="transmembrane region" description="Helical" evidence="1">
    <location>
        <begin position="174"/>
        <end position="196"/>
    </location>
</feature>